<dbReference type="InterPro" id="IPR046025">
    <property type="entry name" value="DUF5983"/>
</dbReference>
<dbReference type="Pfam" id="PF19419">
    <property type="entry name" value="DUF5983"/>
    <property type="match status" value="1"/>
</dbReference>
<evidence type="ECO:0000313" key="2">
    <source>
        <dbReference type="EMBL" id="MFC3111278.1"/>
    </source>
</evidence>
<comment type="caution">
    <text evidence="2">The sequence shown here is derived from an EMBL/GenBank/DDBJ whole genome shotgun (WGS) entry which is preliminary data.</text>
</comment>
<proteinExistence type="predicted"/>
<dbReference type="RefSeq" id="WP_390328709.1">
    <property type="nucleotide sequence ID" value="NZ_JBHRTP010000109.1"/>
</dbReference>
<accession>A0ABV7F836</accession>
<evidence type="ECO:0000259" key="1">
    <source>
        <dbReference type="Pfam" id="PF19419"/>
    </source>
</evidence>
<organism evidence="2 3">
    <name type="scientific">Undibacterium arcticum</name>
    <dbReference type="NCBI Taxonomy" id="1762892"/>
    <lineage>
        <taxon>Bacteria</taxon>
        <taxon>Pseudomonadati</taxon>
        <taxon>Pseudomonadota</taxon>
        <taxon>Betaproteobacteria</taxon>
        <taxon>Burkholderiales</taxon>
        <taxon>Oxalobacteraceae</taxon>
        <taxon>Undibacterium</taxon>
    </lineage>
</organism>
<protein>
    <recommendedName>
        <fullName evidence="1">DUF5983 domain-containing protein</fullName>
    </recommendedName>
</protein>
<feature type="domain" description="DUF5983" evidence="1">
    <location>
        <begin position="13"/>
        <end position="93"/>
    </location>
</feature>
<dbReference type="Proteomes" id="UP001595530">
    <property type="component" value="Unassembled WGS sequence"/>
</dbReference>
<dbReference type="EMBL" id="JBHRTP010000109">
    <property type="protein sequence ID" value="MFC3111278.1"/>
    <property type="molecule type" value="Genomic_DNA"/>
</dbReference>
<evidence type="ECO:0000313" key="3">
    <source>
        <dbReference type="Proteomes" id="UP001595530"/>
    </source>
</evidence>
<gene>
    <name evidence="2" type="ORF">ACFOFO_25595</name>
</gene>
<name>A0ABV7F836_9BURK</name>
<sequence>MSNTFSFAIEPLAAISTLHLTPATLTRLTDGECSSVTYAYEYGGFVYCANHGDALPVEVDLAVVVAKARTEGIIWIKFDPDASVLNGLPVFDHDVAPKCIDLDDRYADSIIGDRHDQYDGLEIHGVRNFALPDGTDGTFCEIVDEDPEFHSVYVHLKEGGLDCVGDFSKIESANSYADELAQKYDWPSPV</sequence>
<keyword evidence="3" id="KW-1185">Reference proteome</keyword>
<reference evidence="3" key="1">
    <citation type="journal article" date="2019" name="Int. J. Syst. Evol. Microbiol.">
        <title>The Global Catalogue of Microorganisms (GCM) 10K type strain sequencing project: providing services to taxonomists for standard genome sequencing and annotation.</title>
        <authorList>
            <consortium name="The Broad Institute Genomics Platform"/>
            <consortium name="The Broad Institute Genome Sequencing Center for Infectious Disease"/>
            <person name="Wu L."/>
            <person name="Ma J."/>
        </authorList>
    </citation>
    <scope>NUCLEOTIDE SEQUENCE [LARGE SCALE GENOMIC DNA]</scope>
    <source>
        <strain evidence="3">KCTC 42986</strain>
    </source>
</reference>